<protein>
    <submittedName>
        <fullName evidence="6">ABC transporter ATP-binding protein</fullName>
    </submittedName>
</protein>
<dbReference type="GO" id="GO:0016887">
    <property type="term" value="F:ATP hydrolysis activity"/>
    <property type="evidence" value="ECO:0007669"/>
    <property type="project" value="InterPro"/>
</dbReference>
<dbReference type="Gene3D" id="2.70.50.60">
    <property type="entry name" value="abc- transporter (atp binding component) like domain"/>
    <property type="match status" value="1"/>
</dbReference>
<dbReference type="GO" id="GO:0140359">
    <property type="term" value="F:ABC-type transporter activity"/>
    <property type="evidence" value="ECO:0007669"/>
    <property type="project" value="InterPro"/>
</dbReference>
<comment type="similarity">
    <text evidence="1">Belongs to the ABC transporter superfamily.</text>
</comment>
<dbReference type="AlphaFoldDB" id="A0AAU8LXN8"/>
<dbReference type="EMBL" id="CP159373">
    <property type="protein sequence ID" value="XCN73780.1"/>
    <property type="molecule type" value="Genomic_DNA"/>
</dbReference>
<dbReference type="SMART" id="SM00382">
    <property type="entry name" value="AAA"/>
    <property type="match status" value="1"/>
</dbReference>
<keyword evidence="2" id="KW-0813">Transport</keyword>
<dbReference type="PANTHER" id="PTHR46743:SF2">
    <property type="entry name" value="TEICHOIC ACIDS EXPORT ATP-BINDING PROTEIN TAGH"/>
    <property type="match status" value="1"/>
</dbReference>
<dbReference type="InterPro" id="IPR003593">
    <property type="entry name" value="AAA+_ATPase"/>
</dbReference>
<dbReference type="InterPro" id="IPR050683">
    <property type="entry name" value="Bact_Polysacc_Export_ATP-bd"/>
</dbReference>
<proteinExistence type="inferred from homology"/>
<dbReference type="SUPFAM" id="SSF52540">
    <property type="entry name" value="P-loop containing nucleoside triphosphate hydrolases"/>
    <property type="match status" value="1"/>
</dbReference>
<feature type="domain" description="ABC transporter" evidence="5">
    <location>
        <begin position="35"/>
        <end position="268"/>
    </location>
</feature>
<dbReference type="InterPro" id="IPR027417">
    <property type="entry name" value="P-loop_NTPase"/>
</dbReference>
<dbReference type="CDD" id="cd03220">
    <property type="entry name" value="ABC_KpsT_Wzt"/>
    <property type="match status" value="1"/>
</dbReference>
<dbReference type="InterPro" id="IPR015860">
    <property type="entry name" value="ABC_transpr_TagH-like"/>
</dbReference>
<dbReference type="Pfam" id="PF14524">
    <property type="entry name" value="Wzt_C"/>
    <property type="match status" value="1"/>
</dbReference>
<evidence type="ECO:0000256" key="4">
    <source>
        <dbReference type="ARBA" id="ARBA00022840"/>
    </source>
</evidence>
<evidence type="ECO:0000313" key="6">
    <source>
        <dbReference type="EMBL" id="XCN73780.1"/>
    </source>
</evidence>
<dbReference type="PANTHER" id="PTHR46743">
    <property type="entry name" value="TEICHOIC ACIDS EXPORT ATP-BINDING PROTEIN TAGH"/>
    <property type="match status" value="1"/>
</dbReference>
<dbReference type="InterPro" id="IPR029439">
    <property type="entry name" value="Wzt_C"/>
</dbReference>
<sequence length="422" mass="46625">MSTVITIENLWKEYRLGIIGHGNLAQDLQSWWARIRGKDDPNSQIVPMLAGQEKQIEGDRFWALRGVNLEVKEGDILGIIGRNGAGKSTLLKLLSRVTAPTKGQVKVKGRIASLLEVGTGFHPELTGRENIFMNGAILGMSKQEIRSKLDEIIDFSGVESFVDTPVKRYSSGMYVRLAFAVAAHLEPEILIIDEVLAVGDAEFQKKCLGKMGNVAKEGRTVLFVSHNMNAVNNLCSDAVYLQDGSVVLRGEPTEVIDNYLSVGRDDEVTSVEFPEDDEKDFQVLSAGITVNGVEPPNGIIKVDQSFSVQLLYKIRKPLPGGFGTFTIRNQRDEVIFFSDNRDGLGGETNALEQPGLVDMRVDIPLPLLVPGKYSLSMALAKQGTGAIDWYRDVIRFELVDTEGIRGHRGGYIFKPLHWHLTD</sequence>
<organism evidence="6">
    <name type="scientific">Candidatus Electrothrix aestuarii</name>
    <dbReference type="NCBI Taxonomy" id="3062594"/>
    <lineage>
        <taxon>Bacteria</taxon>
        <taxon>Pseudomonadati</taxon>
        <taxon>Thermodesulfobacteriota</taxon>
        <taxon>Desulfobulbia</taxon>
        <taxon>Desulfobulbales</taxon>
        <taxon>Desulfobulbaceae</taxon>
        <taxon>Candidatus Electrothrix</taxon>
    </lineage>
</organism>
<accession>A0AAU8LXN8</accession>
<evidence type="ECO:0000259" key="5">
    <source>
        <dbReference type="PROSITE" id="PS50893"/>
    </source>
</evidence>
<keyword evidence="4 6" id="KW-0067">ATP-binding</keyword>
<evidence type="ECO:0000256" key="1">
    <source>
        <dbReference type="ARBA" id="ARBA00005417"/>
    </source>
</evidence>
<dbReference type="GO" id="GO:0016020">
    <property type="term" value="C:membrane"/>
    <property type="evidence" value="ECO:0007669"/>
    <property type="project" value="InterPro"/>
</dbReference>
<dbReference type="Gene3D" id="3.40.50.300">
    <property type="entry name" value="P-loop containing nucleotide triphosphate hydrolases"/>
    <property type="match status" value="1"/>
</dbReference>
<dbReference type="Pfam" id="PF00005">
    <property type="entry name" value="ABC_tran"/>
    <property type="match status" value="1"/>
</dbReference>
<dbReference type="InterPro" id="IPR003439">
    <property type="entry name" value="ABC_transporter-like_ATP-bd"/>
</dbReference>
<dbReference type="CDD" id="cd10147">
    <property type="entry name" value="Wzt_C-like"/>
    <property type="match status" value="1"/>
</dbReference>
<gene>
    <name evidence="6" type="ORF">Q3M24_03210</name>
</gene>
<reference evidence="6" key="1">
    <citation type="journal article" date="2024" name="Syst. Appl. Microbiol.">
        <title>First single-strain enrichments of Electrothrix cable bacteria, description of E. aestuarii sp. nov. and E. rattekaaiensis sp. nov., and proposal of a cable bacteria taxonomy following the rules of the SeqCode.</title>
        <authorList>
            <person name="Plum-Jensen L.E."/>
            <person name="Schramm A."/>
            <person name="Marshall I.P.G."/>
        </authorList>
    </citation>
    <scope>NUCLEOTIDE SEQUENCE</scope>
    <source>
        <strain evidence="6">Rat1</strain>
    </source>
</reference>
<evidence type="ECO:0000256" key="3">
    <source>
        <dbReference type="ARBA" id="ARBA00022741"/>
    </source>
</evidence>
<dbReference type="PROSITE" id="PS50893">
    <property type="entry name" value="ABC_TRANSPORTER_2"/>
    <property type="match status" value="1"/>
</dbReference>
<reference evidence="6" key="2">
    <citation type="submission" date="2024-06" db="EMBL/GenBank/DDBJ databases">
        <authorList>
            <person name="Plum-Jensen L.E."/>
            <person name="Schramm A."/>
            <person name="Marshall I.P.G."/>
        </authorList>
    </citation>
    <scope>NUCLEOTIDE SEQUENCE</scope>
    <source>
        <strain evidence="6">Rat1</strain>
    </source>
</reference>
<dbReference type="KEGG" id="eaj:Q3M24_03210"/>
<keyword evidence="3" id="KW-0547">Nucleotide-binding</keyword>
<name>A0AAU8LXN8_9BACT</name>
<evidence type="ECO:0000256" key="2">
    <source>
        <dbReference type="ARBA" id="ARBA00022448"/>
    </source>
</evidence>
<dbReference type="GO" id="GO:0005524">
    <property type="term" value="F:ATP binding"/>
    <property type="evidence" value="ECO:0007669"/>
    <property type="project" value="UniProtKB-KW"/>
</dbReference>